<evidence type="ECO:0000256" key="3">
    <source>
        <dbReference type="ARBA" id="ARBA00022679"/>
    </source>
</evidence>
<keyword evidence="11" id="KW-1185">Reference proteome</keyword>
<keyword evidence="2" id="KW-0489">Methyltransferase</keyword>
<reference evidence="10 11" key="1">
    <citation type="submission" date="2018-03" db="EMBL/GenBank/DDBJ databases">
        <title>Genome sequence of Clostridium vincentii DSM 10228.</title>
        <authorList>
            <person name="Poehlein A."/>
            <person name="Daniel R."/>
        </authorList>
    </citation>
    <scope>NUCLEOTIDE SEQUENCE [LARGE SCALE GENOMIC DNA]</scope>
    <source>
        <strain evidence="10 11">DSM 10228</strain>
    </source>
</reference>
<dbReference type="PANTHER" id="PTHR42872:SF6">
    <property type="entry name" value="PROTEIN-GLUTAMATE METHYLESTERASE_PROTEIN-GLUTAMINE GLUTAMINASE"/>
    <property type="match status" value="1"/>
</dbReference>
<dbReference type="Pfam" id="PF01339">
    <property type="entry name" value="CheB_methylest"/>
    <property type="match status" value="1"/>
</dbReference>
<evidence type="ECO:0000256" key="1">
    <source>
        <dbReference type="ARBA" id="ARBA00001541"/>
    </source>
</evidence>
<protein>
    <submittedName>
        <fullName evidence="10">Chemotaxis response regulator protein-glutamate methylesterase of group 3 operon</fullName>
        <ecNumber evidence="10">3.1.1.61</ecNumber>
    </submittedName>
</protein>
<dbReference type="InterPro" id="IPR029063">
    <property type="entry name" value="SAM-dependent_MTases_sf"/>
</dbReference>
<evidence type="ECO:0000256" key="2">
    <source>
        <dbReference type="ARBA" id="ARBA00022603"/>
    </source>
</evidence>
<comment type="catalytic activity">
    <reaction evidence="6">
        <text>[protein]-L-glutamate 5-O-methyl ester + H2O = L-glutamyl-[protein] + methanol + H(+)</text>
        <dbReference type="Rhea" id="RHEA:23236"/>
        <dbReference type="Rhea" id="RHEA-COMP:10208"/>
        <dbReference type="Rhea" id="RHEA-COMP:10311"/>
        <dbReference type="ChEBI" id="CHEBI:15377"/>
        <dbReference type="ChEBI" id="CHEBI:15378"/>
        <dbReference type="ChEBI" id="CHEBI:17790"/>
        <dbReference type="ChEBI" id="CHEBI:29973"/>
        <dbReference type="ChEBI" id="CHEBI:82795"/>
        <dbReference type="EC" id="3.1.1.61"/>
    </reaction>
</comment>
<dbReference type="SUPFAM" id="SSF52738">
    <property type="entry name" value="Methylesterase CheB, C-terminal domain"/>
    <property type="match status" value="1"/>
</dbReference>
<comment type="catalytic activity">
    <reaction evidence="1">
        <text>L-glutamyl-[protein] + S-adenosyl-L-methionine = [protein]-L-glutamate 5-O-methyl ester + S-adenosyl-L-homocysteine</text>
        <dbReference type="Rhea" id="RHEA:24452"/>
        <dbReference type="Rhea" id="RHEA-COMP:10208"/>
        <dbReference type="Rhea" id="RHEA-COMP:10311"/>
        <dbReference type="ChEBI" id="CHEBI:29973"/>
        <dbReference type="ChEBI" id="CHEBI:57856"/>
        <dbReference type="ChEBI" id="CHEBI:59789"/>
        <dbReference type="ChEBI" id="CHEBI:82795"/>
        <dbReference type="EC" id="2.1.1.80"/>
    </reaction>
</comment>
<comment type="caution">
    <text evidence="10">The sequence shown here is derived from an EMBL/GenBank/DDBJ whole genome shotgun (WGS) entry which is preliminary data.</text>
</comment>
<dbReference type="Gene3D" id="3.40.50.150">
    <property type="entry name" value="Vaccinia Virus protein VP39"/>
    <property type="match status" value="1"/>
</dbReference>
<accession>A0A2T0BHZ2</accession>
<feature type="active site" evidence="7">
    <location>
        <position position="65"/>
    </location>
</feature>
<keyword evidence="4" id="KW-0949">S-adenosyl-L-methionine</keyword>
<dbReference type="GO" id="GO:0000156">
    <property type="term" value="F:phosphorelay response regulator activity"/>
    <property type="evidence" value="ECO:0007669"/>
    <property type="project" value="InterPro"/>
</dbReference>
<keyword evidence="5 7" id="KW-0378">Hydrolase</keyword>
<evidence type="ECO:0000313" key="11">
    <source>
        <dbReference type="Proteomes" id="UP000239471"/>
    </source>
</evidence>
<dbReference type="CDD" id="cd16434">
    <property type="entry name" value="CheB-CheR_fusion"/>
    <property type="match status" value="1"/>
</dbReference>
<dbReference type="GO" id="GO:0032259">
    <property type="term" value="P:methylation"/>
    <property type="evidence" value="ECO:0007669"/>
    <property type="project" value="UniProtKB-KW"/>
</dbReference>
<dbReference type="Gene3D" id="3.40.50.180">
    <property type="entry name" value="Methylesterase CheB, C-terminal domain"/>
    <property type="match status" value="1"/>
</dbReference>
<keyword evidence="3" id="KW-0808">Transferase</keyword>
<keyword evidence="7" id="KW-0145">Chemotaxis</keyword>
<dbReference type="Proteomes" id="UP000239471">
    <property type="component" value="Unassembled WGS sequence"/>
</dbReference>
<feature type="active site" evidence="7">
    <location>
        <position position="157"/>
    </location>
</feature>
<evidence type="ECO:0000259" key="8">
    <source>
        <dbReference type="PROSITE" id="PS50122"/>
    </source>
</evidence>
<dbReference type="InterPro" id="IPR000780">
    <property type="entry name" value="CheR_MeTrfase"/>
</dbReference>
<organism evidence="10 11">
    <name type="scientific">Clostridium vincentii</name>
    <dbReference type="NCBI Taxonomy" id="52704"/>
    <lineage>
        <taxon>Bacteria</taxon>
        <taxon>Bacillati</taxon>
        <taxon>Bacillota</taxon>
        <taxon>Clostridia</taxon>
        <taxon>Eubacteriales</taxon>
        <taxon>Clostridiaceae</taxon>
        <taxon>Clostridium</taxon>
    </lineage>
</organism>
<dbReference type="InterPro" id="IPR035909">
    <property type="entry name" value="CheB_C"/>
</dbReference>
<dbReference type="Pfam" id="PF03705">
    <property type="entry name" value="CheR_N"/>
    <property type="match status" value="1"/>
</dbReference>
<proteinExistence type="predicted"/>
<dbReference type="InterPro" id="IPR000673">
    <property type="entry name" value="Sig_transdc_resp-reg_Me-estase"/>
</dbReference>
<dbReference type="AlphaFoldDB" id="A0A2T0BHZ2"/>
<evidence type="ECO:0000256" key="6">
    <source>
        <dbReference type="ARBA" id="ARBA00048267"/>
    </source>
</evidence>
<feature type="domain" description="CheR-type methyltransferase" evidence="9">
    <location>
        <begin position="233"/>
        <end position="343"/>
    </location>
</feature>
<evidence type="ECO:0000256" key="7">
    <source>
        <dbReference type="PROSITE-ProRule" id="PRU00050"/>
    </source>
</evidence>
<dbReference type="InterPro" id="IPR022642">
    <property type="entry name" value="CheR_C"/>
</dbReference>
<evidence type="ECO:0000256" key="4">
    <source>
        <dbReference type="ARBA" id="ARBA00022691"/>
    </source>
</evidence>
<name>A0A2T0BHZ2_9CLOT</name>
<dbReference type="SUPFAM" id="SSF47757">
    <property type="entry name" value="Chemotaxis receptor methyltransferase CheR, N-terminal domain"/>
    <property type="match status" value="1"/>
</dbReference>
<dbReference type="GO" id="GO:0006935">
    <property type="term" value="P:chemotaxis"/>
    <property type="evidence" value="ECO:0007669"/>
    <property type="project" value="UniProtKB-UniRule"/>
</dbReference>
<dbReference type="PANTHER" id="PTHR42872">
    <property type="entry name" value="PROTEIN-GLUTAMATE METHYLESTERASE/PROTEIN-GLUTAMINE GLUTAMINASE"/>
    <property type="match status" value="1"/>
</dbReference>
<dbReference type="InterPro" id="IPR022641">
    <property type="entry name" value="CheR_N"/>
</dbReference>
<evidence type="ECO:0000259" key="9">
    <source>
        <dbReference type="PROSITE" id="PS50123"/>
    </source>
</evidence>
<dbReference type="EMBL" id="PVXQ01000007">
    <property type="protein sequence ID" value="PRR83463.1"/>
    <property type="molecule type" value="Genomic_DNA"/>
</dbReference>
<dbReference type="InterPro" id="IPR036804">
    <property type="entry name" value="CheR_N_sf"/>
</dbReference>
<dbReference type="PROSITE" id="PS50123">
    <property type="entry name" value="CHER"/>
    <property type="match status" value="1"/>
</dbReference>
<dbReference type="Pfam" id="PF01739">
    <property type="entry name" value="CheR"/>
    <property type="match status" value="1"/>
</dbReference>
<feature type="domain" description="CheB-type methylesterase" evidence="8">
    <location>
        <begin position="26"/>
        <end position="215"/>
    </location>
</feature>
<evidence type="ECO:0000256" key="5">
    <source>
        <dbReference type="ARBA" id="ARBA00022801"/>
    </source>
</evidence>
<dbReference type="Gene3D" id="1.10.155.10">
    <property type="entry name" value="Chemotaxis receptor methyltransferase CheR, N-terminal domain"/>
    <property type="match status" value="1"/>
</dbReference>
<dbReference type="EC" id="3.1.1.61" evidence="10"/>
<dbReference type="GO" id="GO:0005737">
    <property type="term" value="C:cytoplasm"/>
    <property type="evidence" value="ECO:0007669"/>
    <property type="project" value="InterPro"/>
</dbReference>
<dbReference type="GO" id="GO:0008984">
    <property type="term" value="F:protein-glutamate methylesterase activity"/>
    <property type="evidence" value="ECO:0007669"/>
    <property type="project" value="UniProtKB-EC"/>
</dbReference>
<feature type="active site" evidence="7">
    <location>
        <position position="38"/>
    </location>
</feature>
<evidence type="ECO:0000313" key="10">
    <source>
        <dbReference type="EMBL" id="PRR83463.1"/>
    </source>
</evidence>
<dbReference type="PROSITE" id="PS50122">
    <property type="entry name" value="CHEB"/>
    <property type="match status" value="1"/>
</dbReference>
<dbReference type="GO" id="GO:0008983">
    <property type="term" value="F:protein-glutamate O-methyltransferase activity"/>
    <property type="evidence" value="ECO:0007669"/>
    <property type="project" value="UniProtKB-EC"/>
</dbReference>
<sequence length="343" mass="38576">MKENRKLDTIVRTKNSEDNVSKIDTVKTDFSIVGIGASAGGLEALVAFLGNVPENSGLAFVIVQHMEKNSKDILVELLQSATTMNVVQVRDNISVQQDCVYVIPPNKNMSIKDNVLNLFDYVETHTLHLPIDYFFSSLADDKQERSIGVILSGMGNDGTLGLRKIKENGGGVFIQEPSTAKFEDMPNSGIEAGLSDVISTVETLPSKIISYLEHKVYIVKDDQEHTDKLMNYFDNIIELLRIHTGHDFSSYKKNTIQRRIERCMGIHQIDDIATYVSFLKENPQELKLLFNEFLIGVTSFFRESAEWNLLKDKVMPELLADRSPTDTIRVWISGCSTGKRLTH</sequence>
<gene>
    <name evidence="10" type="primary">cheB3</name>
    <name evidence="10" type="ORF">CLVI_10120</name>
</gene>